<dbReference type="STRING" id="76728.AQ490_00495"/>
<reference evidence="1 2" key="1">
    <citation type="submission" date="2015-10" db="EMBL/GenBank/DDBJ databases">
        <title>Draft genome sequence of pyrrolomycin-producing Streptomyces vitaminophilus.</title>
        <authorList>
            <person name="Graham D.E."/>
            <person name="Mahan K.M."/>
            <person name="Klingeman D.M."/>
            <person name="Hettich R.L."/>
            <person name="Parry R.J."/>
        </authorList>
    </citation>
    <scope>NUCLEOTIDE SEQUENCE [LARGE SCALE GENOMIC DNA]</scope>
    <source>
        <strain evidence="1 2">ATCC 31673</strain>
    </source>
</reference>
<dbReference type="OrthoDB" id="4305709at2"/>
<evidence type="ECO:0000313" key="2">
    <source>
        <dbReference type="Proteomes" id="UP000050867"/>
    </source>
</evidence>
<dbReference type="Proteomes" id="UP000050867">
    <property type="component" value="Unassembled WGS sequence"/>
</dbReference>
<protein>
    <submittedName>
        <fullName evidence="1">Uncharacterized protein</fullName>
    </submittedName>
</protein>
<accession>A0A0T6LZ76</accession>
<dbReference type="RefSeq" id="WP_018383253.1">
    <property type="nucleotide sequence ID" value="NZ_LLZU01000001.1"/>
</dbReference>
<proteinExistence type="predicted"/>
<sequence length="172" mass="19289">MNRFTRAVVVALMVTAPAAYLVVAAVQSLNGSDMKERVAAATTMVHERPDRATRNIYGVPMNYKATGKKFFETNSWKSSSLYARFTTIPRGLDWFLKQIGTSRDELVEGKIPISRERQQVVGWDFHGEWAADQHFYGVSLPAEKKGQPAREVLVNLADPEHPAVYIVSTITF</sequence>
<comment type="caution">
    <text evidence="1">The sequence shown here is derived from an EMBL/GenBank/DDBJ whole genome shotgun (WGS) entry which is preliminary data.</text>
</comment>
<evidence type="ECO:0000313" key="1">
    <source>
        <dbReference type="EMBL" id="KRV51286.1"/>
    </source>
</evidence>
<name>A0A0T6LZ76_WENVI</name>
<gene>
    <name evidence="1" type="ORF">AQ490_00495</name>
</gene>
<keyword evidence="2" id="KW-1185">Reference proteome</keyword>
<dbReference type="AlphaFoldDB" id="A0A0T6LZ76"/>
<dbReference type="eggNOG" id="COG5297">
    <property type="taxonomic scope" value="Bacteria"/>
</dbReference>
<dbReference type="EMBL" id="LLZU01000001">
    <property type="protein sequence ID" value="KRV51286.1"/>
    <property type="molecule type" value="Genomic_DNA"/>
</dbReference>
<organism evidence="1 2">
    <name type="scientific">Wenjunlia vitaminophila</name>
    <name type="common">Streptomyces vitaminophilus</name>
    <dbReference type="NCBI Taxonomy" id="76728"/>
    <lineage>
        <taxon>Bacteria</taxon>
        <taxon>Bacillati</taxon>
        <taxon>Actinomycetota</taxon>
        <taxon>Actinomycetes</taxon>
        <taxon>Kitasatosporales</taxon>
        <taxon>Streptomycetaceae</taxon>
        <taxon>Wenjunlia</taxon>
    </lineage>
</organism>